<dbReference type="GO" id="GO:0016746">
    <property type="term" value="F:acyltransferase activity"/>
    <property type="evidence" value="ECO:0007669"/>
    <property type="project" value="UniProtKB-KW"/>
</dbReference>
<comment type="caution">
    <text evidence="4">The sequence shown here is derived from an EMBL/GenBank/DDBJ whole genome shotgun (WGS) entry which is preliminary data.</text>
</comment>
<dbReference type="PANTHER" id="PTHR31147:SF1">
    <property type="entry name" value="ACYL TRANSFERASE 4"/>
    <property type="match status" value="1"/>
</dbReference>
<dbReference type="InterPro" id="IPR023213">
    <property type="entry name" value="CAT-like_dom_sf"/>
</dbReference>
<evidence type="ECO:0000256" key="2">
    <source>
        <dbReference type="ARBA" id="ARBA00022679"/>
    </source>
</evidence>
<dbReference type="PANTHER" id="PTHR31147">
    <property type="entry name" value="ACYL TRANSFERASE 4"/>
    <property type="match status" value="1"/>
</dbReference>
<proteinExistence type="inferred from homology"/>
<evidence type="ECO:0000256" key="1">
    <source>
        <dbReference type="ARBA" id="ARBA00009861"/>
    </source>
</evidence>
<sequence length="201" mass="22738">MAATTLPPTTYAGGSIQPRSGIILSGLSQAQFRELTDKNCSSFEIVAVSLWSHRARAINLKDNTYMELVFFANCQCLQNSPLPVGFYSNCFFPVTITISNQTLTKASNAEIVKLIQEAKVGLTNEFGKWVKGKLMKDPFAPPPIYTTMFISEWRRLGFNQVDYDGDIRSILFPYRFESHLCCHCWLSALYEKKSPINDMVR</sequence>
<dbReference type="EMBL" id="JBFOLJ010000002">
    <property type="protein sequence ID" value="KAL2552201.1"/>
    <property type="molecule type" value="Genomic_DNA"/>
</dbReference>
<dbReference type="InterPro" id="IPR050898">
    <property type="entry name" value="Plant_acyltransferase"/>
</dbReference>
<dbReference type="Proteomes" id="UP001604277">
    <property type="component" value="Unassembled WGS sequence"/>
</dbReference>
<organism evidence="4 5">
    <name type="scientific">Forsythia ovata</name>
    <dbReference type="NCBI Taxonomy" id="205694"/>
    <lineage>
        <taxon>Eukaryota</taxon>
        <taxon>Viridiplantae</taxon>
        <taxon>Streptophyta</taxon>
        <taxon>Embryophyta</taxon>
        <taxon>Tracheophyta</taxon>
        <taxon>Spermatophyta</taxon>
        <taxon>Magnoliopsida</taxon>
        <taxon>eudicotyledons</taxon>
        <taxon>Gunneridae</taxon>
        <taxon>Pentapetalae</taxon>
        <taxon>asterids</taxon>
        <taxon>lamiids</taxon>
        <taxon>Lamiales</taxon>
        <taxon>Oleaceae</taxon>
        <taxon>Forsythieae</taxon>
        <taxon>Forsythia</taxon>
    </lineage>
</organism>
<dbReference type="AlphaFoldDB" id="A0ABD1WRI3"/>
<name>A0ABD1WRI3_9LAMI</name>
<evidence type="ECO:0000313" key="5">
    <source>
        <dbReference type="Proteomes" id="UP001604277"/>
    </source>
</evidence>
<reference evidence="5" key="1">
    <citation type="submission" date="2024-07" db="EMBL/GenBank/DDBJ databases">
        <title>Two chromosome-level genome assemblies of Korean endemic species Abeliophyllum distichum and Forsythia ovata (Oleaceae).</title>
        <authorList>
            <person name="Jang H."/>
        </authorList>
    </citation>
    <scope>NUCLEOTIDE SEQUENCE [LARGE SCALE GENOMIC DNA]</scope>
</reference>
<keyword evidence="3" id="KW-0012">Acyltransferase</keyword>
<keyword evidence="5" id="KW-1185">Reference proteome</keyword>
<accession>A0ABD1WRI3</accession>
<dbReference type="Gene3D" id="3.30.559.10">
    <property type="entry name" value="Chloramphenicol acetyltransferase-like domain"/>
    <property type="match status" value="1"/>
</dbReference>
<evidence type="ECO:0000256" key="3">
    <source>
        <dbReference type="ARBA" id="ARBA00023315"/>
    </source>
</evidence>
<evidence type="ECO:0000313" key="4">
    <source>
        <dbReference type="EMBL" id="KAL2552201.1"/>
    </source>
</evidence>
<gene>
    <name evidence="4" type="ORF">Fot_05820</name>
</gene>
<comment type="similarity">
    <text evidence="1">Belongs to the plant acyltransferase family.</text>
</comment>
<protein>
    <submittedName>
        <fullName evidence="4">Acyl transferase 5</fullName>
    </submittedName>
</protein>
<keyword evidence="2 4" id="KW-0808">Transferase</keyword>